<dbReference type="CDD" id="cd18029">
    <property type="entry name" value="DEXHc_XPB"/>
    <property type="match status" value="1"/>
</dbReference>
<dbReference type="GO" id="GO:0006289">
    <property type="term" value="P:nucleotide-excision repair"/>
    <property type="evidence" value="ECO:0007669"/>
    <property type="project" value="InterPro"/>
</dbReference>
<keyword evidence="8" id="KW-0238">DNA-binding</keyword>
<evidence type="ECO:0000256" key="6">
    <source>
        <dbReference type="ARBA" id="ARBA00022806"/>
    </source>
</evidence>
<evidence type="ECO:0000256" key="10">
    <source>
        <dbReference type="ARBA" id="ARBA00023235"/>
    </source>
</evidence>
<comment type="catalytic activity">
    <reaction evidence="12">
        <text>Couples ATP hydrolysis with the unwinding of duplex DNA by translocating in the 3'-5' direction.</text>
        <dbReference type="EC" id="5.6.2.4"/>
    </reaction>
</comment>
<evidence type="ECO:0000256" key="4">
    <source>
        <dbReference type="ARBA" id="ARBA00022763"/>
    </source>
</evidence>
<dbReference type="PROSITE" id="PS51194">
    <property type="entry name" value="HELICASE_CTER"/>
    <property type="match status" value="1"/>
</dbReference>
<keyword evidence="3" id="KW-0547">Nucleotide-binding</keyword>
<gene>
    <name evidence="18" type="primary">xpb</name>
</gene>
<evidence type="ECO:0000256" key="1">
    <source>
        <dbReference type="ARBA" id="ARBA00004123"/>
    </source>
</evidence>
<evidence type="ECO:0000256" key="15">
    <source>
        <dbReference type="SAM" id="MobiDB-lite"/>
    </source>
</evidence>
<dbReference type="SUPFAM" id="SSF52540">
    <property type="entry name" value="P-loop containing nucleoside triphosphate hydrolases"/>
    <property type="match status" value="2"/>
</dbReference>
<keyword evidence="6 18" id="KW-0347">Helicase</keyword>
<dbReference type="GO" id="GO:0006367">
    <property type="term" value="P:transcription initiation at RNA polymerase II promoter"/>
    <property type="evidence" value="ECO:0007669"/>
    <property type="project" value="InterPro"/>
</dbReference>
<dbReference type="PRINTS" id="PR00851">
    <property type="entry name" value="XRODRMPGMNTB"/>
</dbReference>
<keyword evidence="7" id="KW-0067">ATP-binding</keyword>
<organism evidence="18">
    <name type="scientific">Stygiella incarcerata</name>
    <dbReference type="NCBI Taxonomy" id="1712417"/>
    <lineage>
        <taxon>Eukaryota</taxon>
        <taxon>Discoba</taxon>
        <taxon>Jakobida</taxon>
        <taxon>Andalucina</taxon>
        <taxon>Stygiellidae</taxon>
        <taxon>Stygiella</taxon>
    </lineage>
</organism>
<dbReference type="GO" id="GO:0043138">
    <property type="term" value="F:3'-5' DNA helicase activity"/>
    <property type="evidence" value="ECO:0007669"/>
    <property type="project" value="UniProtKB-EC"/>
</dbReference>
<dbReference type="PANTHER" id="PTHR11274:SF0">
    <property type="entry name" value="GENERAL TRANSCRIPTION AND DNA REPAIR FACTOR IIH HELICASE SUBUNIT XPB"/>
    <property type="match status" value="1"/>
</dbReference>
<comment type="catalytic activity">
    <reaction evidence="14">
        <text>ATP + H2O = ADP + phosphate + H(+)</text>
        <dbReference type="Rhea" id="RHEA:13065"/>
        <dbReference type="ChEBI" id="CHEBI:15377"/>
        <dbReference type="ChEBI" id="CHEBI:15378"/>
        <dbReference type="ChEBI" id="CHEBI:30616"/>
        <dbReference type="ChEBI" id="CHEBI:43474"/>
        <dbReference type="ChEBI" id="CHEBI:456216"/>
        <dbReference type="EC" id="5.6.2.4"/>
    </reaction>
</comment>
<dbReference type="AlphaFoldDB" id="A0A192ZIV5"/>
<feature type="domain" description="Helicase C-terminal" evidence="17">
    <location>
        <begin position="586"/>
        <end position="748"/>
    </location>
</feature>
<dbReference type="InterPro" id="IPR001161">
    <property type="entry name" value="XPB/Ssl2"/>
</dbReference>
<evidence type="ECO:0000256" key="9">
    <source>
        <dbReference type="ARBA" id="ARBA00023204"/>
    </source>
</evidence>
<evidence type="ECO:0000256" key="12">
    <source>
        <dbReference type="ARBA" id="ARBA00034617"/>
    </source>
</evidence>
<dbReference type="EMBL" id="KX235517">
    <property type="protein sequence ID" value="ANM86246.1"/>
    <property type="molecule type" value="mRNA"/>
</dbReference>
<dbReference type="EC" id="5.6.2.4" evidence="13"/>
<evidence type="ECO:0000256" key="11">
    <source>
        <dbReference type="ARBA" id="ARBA00023242"/>
    </source>
</evidence>
<dbReference type="NCBIfam" id="TIGR00603">
    <property type="entry name" value="rad25"/>
    <property type="match status" value="1"/>
</dbReference>
<evidence type="ECO:0000256" key="13">
    <source>
        <dbReference type="ARBA" id="ARBA00034808"/>
    </source>
</evidence>
<evidence type="ECO:0000259" key="16">
    <source>
        <dbReference type="PROSITE" id="PS51192"/>
    </source>
</evidence>
<evidence type="ECO:0000256" key="3">
    <source>
        <dbReference type="ARBA" id="ARBA00022741"/>
    </source>
</evidence>
<feature type="compositionally biased region" description="Acidic residues" evidence="15">
    <location>
        <begin position="17"/>
        <end position="26"/>
    </location>
</feature>
<dbReference type="CDD" id="cd18789">
    <property type="entry name" value="SF2_C_XPB"/>
    <property type="match status" value="1"/>
</dbReference>
<dbReference type="GO" id="GO:0000112">
    <property type="term" value="C:nucleotide-excision repair factor 3 complex"/>
    <property type="evidence" value="ECO:0007669"/>
    <property type="project" value="TreeGrafter"/>
</dbReference>
<dbReference type="Gene3D" id="3.40.50.300">
    <property type="entry name" value="P-loop containing nucleotide triphosphate hydrolases"/>
    <property type="match status" value="2"/>
</dbReference>
<protein>
    <recommendedName>
        <fullName evidence="13">DNA 3'-5' helicase</fullName>
        <ecNumber evidence="13">5.6.2.4</ecNumber>
    </recommendedName>
</protein>
<dbReference type="FunFam" id="3.40.50.300:FF:000077">
    <property type="entry name" value="Probable DNA repair helicase RAD25"/>
    <property type="match status" value="1"/>
</dbReference>
<feature type="compositionally biased region" description="Basic and acidic residues" evidence="15">
    <location>
        <begin position="829"/>
        <end position="844"/>
    </location>
</feature>
<comment type="similarity">
    <text evidence="2">Belongs to the helicase family. RAD25/XPB subfamily.</text>
</comment>
<dbReference type="GO" id="GO:0003677">
    <property type="term" value="F:DNA binding"/>
    <property type="evidence" value="ECO:0007669"/>
    <property type="project" value="UniProtKB-KW"/>
</dbReference>
<evidence type="ECO:0000256" key="5">
    <source>
        <dbReference type="ARBA" id="ARBA00022801"/>
    </source>
</evidence>
<dbReference type="GO" id="GO:0097550">
    <property type="term" value="C:transcription preinitiation complex"/>
    <property type="evidence" value="ECO:0007669"/>
    <property type="project" value="TreeGrafter"/>
</dbReference>
<sequence>MEESKDVARKGVRFRMDDEEELEEIESAEKKGQKKECKDEDADDTAFPSFLMDVEEPKDGHDKDEDDADYKEMEVDDDYGQDDDEEYKPSSRKRAKKGTSSRRNGAVKLSKEKAEVQPEETDLKEEEEDMEKVVEMEVVSGLGRGVDCSMLELKKDASVRPLWVSPDGHVYLEKSSPIYSKAYDFIVTIAEPLSRPKHIHEYLITRFSIFTAVSIGIDAVDIVDTLEKMSKVRVADELKDRILRDAENSGKLKVYLENNRYYLQARQKELMDEMVQNEVIKECRVDGSGRRDDGKTIEIQPEKVVTVREACLKHGYPTVEEYDFRSKDQRVKDLPFDLKKINRREYQTTALSKMLSNDRARSGIIVLPCGAGKTLVGIMAACTLKKACIVLCTSSVSVHQWKDEFRKWSTAEYDDVVCFTNESKFPLDEERGQVLITTYQMFSHGGRRSIEGEQLMHDIKKRDWGLLILDEVHVAPANTFSKAIGSIPVRCKLGLTATLVREDEKISDLSFMIGPKLYEANWMDLQDGGFLARVLCQEIWCPMPAEFYRAYLESELQDAERAGDVPTQKRKKFQKALCACNPTKMRICEYLLRDRHKNDSVLIFSDDLFVVRTYGSTLKIPFIHGEVGDEERKQFLDQFRKGELKSMSISKVGDTSIDLPDANVIIQVSSHYGSRRQEAQRLGRILRPKRSRGDRQEFNAFFYSLVTPDTMDMYYAEKRQRFLVDQGFEFHVVYGLEKELPPGLHLETKSERMDLLDRVKSMQNGVGDGITPPDDDDEDAQALSDDEEEVIRNKKLTREFVPTTVFLAEDASGPGSTRRSSFFRRLGQRQHEQYQKVYQHDDTR</sequence>
<evidence type="ECO:0000256" key="2">
    <source>
        <dbReference type="ARBA" id="ARBA00006637"/>
    </source>
</evidence>
<dbReference type="GO" id="GO:0005524">
    <property type="term" value="F:ATP binding"/>
    <property type="evidence" value="ECO:0007669"/>
    <property type="project" value="UniProtKB-KW"/>
</dbReference>
<feature type="compositionally biased region" description="Basic and acidic residues" evidence="15">
    <location>
        <begin position="27"/>
        <end position="38"/>
    </location>
</feature>
<feature type="region of interest" description="Disordered" evidence="15">
    <location>
        <begin position="808"/>
        <end position="844"/>
    </location>
</feature>
<dbReference type="Pfam" id="PF13625">
    <property type="entry name" value="Helicase_C_3"/>
    <property type="match status" value="1"/>
</dbReference>
<dbReference type="PROSITE" id="PS51192">
    <property type="entry name" value="HELICASE_ATP_BIND_1"/>
    <property type="match status" value="1"/>
</dbReference>
<dbReference type="InterPro" id="IPR006935">
    <property type="entry name" value="Helicase/UvrB_N"/>
</dbReference>
<evidence type="ECO:0000259" key="17">
    <source>
        <dbReference type="PROSITE" id="PS51194"/>
    </source>
</evidence>
<accession>A0A192ZIV5</accession>
<dbReference type="InterPro" id="IPR001650">
    <property type="entry name" value="Helicase_C-like"/>
</dbReference>
<feature type="compositionally biased region" description="Acidic residues" evidence="15">
    <location>
        <begin position="117"/>
        <end position="130"/>
    </location>
</feature>
<keyword evidence="9" id="KW-0234">DNA repair</keyword>
<dbReference type="GO" id="GO:0005675">
    <property type="term" value="C:transcription factor TFIIH holo complex"/>
    <property type="evidence" value="ECO:0007669"/>
    <property type="project" value="TreeGrafter"/>
</dbReference>
<dbReference type="InterPro" id="IPR032438">
    <property type="entry name" value="ERCC3_RAD25_C"/>
</dbReference>
<dbReference type="GO" id="GO:0016787">
    <property type="term" value="F:hydrolase activity"/>
    <property type="evidence" value="ECO:0007669"/>
    <property type="project" value="UniProtKB-KW"/>
</dbReference>
<dbReference type="SMART" id="SM00487">
    <property type="entry name" value="DEXDc"/>
    <property type="match status" value="1"/>
</dbReference>
<name>A0A192ZIV5_9EUKA</name>
<dbReference type="InterPro" id="IPR014001">
    <property type="entry name" value="Helicase_ATP-bd"/>
</dbReference>
<evidence type="ECO:0000256" key="14">
    <source>
        <dbReference type="ARBA" id="ARBA00048988"/>
    </source>
</evidence>
<keyword evidence="10" id="KW-0413">Isomerase</keyword>
<evidence type="ECO:0000256" key="7">
    <source>
        <dbReference type="ARBA" id="ARBA00022840"/>
    </source>
</evidence>
<dbReference type="InterPro" id="IPR050615">
    <property type="entry name" value="ATP-dep_DNA_Helicase"/>
</dbReference>
<comment type="subcellular location">
    <subcellularLocation>
        <location evidence="1">Nucleus</location>
    </subcellularLocation>
</comment>
<dbReference type="InterPro" id="IPR032830">
    <property type="entry name" value="XPB/Ssl2_N"/>
</dbReference>
<feature type="compositionally biased region" description="Acidic residues" evidence="15">
    <location>
        <begin position="64"/>
        <end position="86"/>
    </location>
</feature>
<proteinExistence type="evidence at transcript level"/>
<feature type="compositionally biased region" description="Basic residues" evidence="15">
    <location>
        <begin position="90"/>
        <end position="100"/>
    </location>
</feature>
<keyword evidence="11" id="KW-0539">Nucleus</keyword>
<dbReference type="InterPro" id="IPR027417">
    <property type="entry name" value="P-loop_NTPase"/>
</dbReference>
<reference evidence="18" key="1">
    <citation type="submission" date="2016-05" db="EMBL/GenBank/DDBJ databases">
        <title>Novel hydrogenosomes in the microaerophilic jakobid Stygiella incarcerata.</title>
        <authorList>
            <person name="Leger M.M."/>
            <person name="Eme L."/>
            <person name="Hug L.A."/>
            <person name="Roger A.J."/>
        </authorList>
    </citation>
    <scope>NUCLEOTIDE SEQUENCE</scope>
</reference>
<evidence type="ECO:0000256" key="8">
    <source>
        <dbReference type="ARBA" id="ARBA00023125"/>
    </source>
</evidence>
<keyword evidence="5" id="KW-0378">Hydrolase</keyword>
<dbReference type="SMART" id="SM00490">
    <property type="entry name" value="HELICc"/>
    <property type="match status" value="1"/>
</dbReference>
<feature type="domain" description="Helicase ATP-binding" evidence="16">
    <location>
        <begin position="354"/>
        <end position="517"/>
    </location>
</feature>
<dbReference type="Pfam" id="PF16203">
    <property type="entry name" value="ERCC3_RAD25_C"/>
    <property type="match status" value="1"/>
</dbReference>
<dbReference type="Pfam" id="PF04851">
    <property type="entry name" value="ResIII"/>
    <property type="match status" value="1"/>
</dbReference>
<keyword evidence="4" id="KW-0227">DNA damage</keyword>
<dbReference type="PANTHER" id="PTHR11274">
    <property type="entry name" value="RAD25/XP-B DNA REPAIR HELICASE"/>
    <property type="match status" value="1"/>
</dbReference>
<feature type="region of interest" description="Disordered" evidence="15">
    <location>
        <begin position="1"/>
        <end position="131"/>
    </location>
</feature>
<evidence type="ECO:0000313" key="18">
    <source>
        <dbReference type="EMBL" id="ANM86246.1"/>
    </source>
</evidence>